<keyword evidence="1" id="KW-0812">Transmembrane</keyword>
<protein>
    <recommendedName>
        <fullName evidence="4">4-hydroxybenzoate polyprenyltransferase</fullName>
    </recommendedName>
</protein>
<evidence type="ECO:0000256" key="1">
    <source>
        <dbReference type="SAM" id="Phobius"/>
    </source>
</evidence>
<keyword evidence="1" id="KW-0472">Membrane</keyword>
<gene>
    <name evidence="2" type="ORF">GCM10009750_31730</name>
</gene>
<keyword evidence="3" id="KW-1185">Reference proteome</keyword>
<reference evidence="2 3" key="1">
    <citation type="journal article" date="2019" name="Int. J. Syst. Evol. Microbiol.">
        <title>The Global Catalogue of Microorganisms (GCM) 10K type strain sequencing project: providing services to taxonomists for standard genome sequencing and annotation.</title>
        <authorList>
            <consortium name="The Broad Institute Genomics Platform"/>
            <consortium name="The Broad Institute Genome Sequencing Center for Infectious Disease"/>
            <person name="Wu L."/>
            <person name="Ma J."/>
        </authorList>
    </citation>
    <scope>NUCLEOTIDE SEQUENCE [LARGE SCALE GENOMIC DNA]</scope>
    <source>
        <strain evidence="2 3">JCM 14323</strain>
    </source>
</reference>
<comment type="caution">
    <text evidence="2">The sequence shown here is derived from an EMBL/GenBank/DDBJ whole genome shotgun (WGS) entry which is preliminary data.</text>
</comment>
<proteinExistence type="predicted"/>
<accession>A0ABN2MYV1</accession>
<name>A0ABN2MYV1_9MICO</name>
<keyword evidence="1" id="KW-1133">Transmembrane helix</keyword>
<dbReference type="EMBL" id="BAAANK010000009">
    <property type="protein sequence ID" value="GAA1843137.1"/>
    <property type="molecule type" value="Genomic_DNA"/>
</dbReference>
<evidence type="ECO:0000313" key="2">
    <source>
        <dbReference type="EMBL" id="GAA1843137.1"/>
    </source>
</evidence>
<organism evidence="2 3">
    <name type="scientific">Agromyces salentinus</name>
    <dbReference type="NCBI Taxonomy" id="269421"/>
    <lineage>
        <taxon>Bacteria</taxon>
        <taxon>Bacillati</taxon>
        <taxon>Actinomycetota</taxon>
        <taxon>Actinomycetes</taxon>
        <taxon>Micrococcales</taxon>
        <taxon>Microbacteriaceae</taxon>
        <taxon>Agromyces</taxon>
    </lineage>
</organism>
<dbReference type="Proteomes" id="UP001501746">
    <property type="component" value="Unassembled WGS sequence"/>
</dbReference>
<evidence type="ECO:0000313" key="3">
    <source>
        <dbReference type="Proteomes" id="UP001501746"/>
    </source>
</evidence>
<feature type="transmembrane region" description="Helical" evidence="1">
    <location>
        <begin position="29"/>
        <end position="47"/>
    </location>
</feature>
<evidence type="ECO:0008006" key="4">
    <source>
        <dbReference type="Google" id="ProtNLM"/>
    </source>
</evidence>
<dbReference type="RefSeq" id="WP_212275397.1">
    <property type="nucleotide sequence ID" value="NZ_BAAANK010000009.1"/>
</dbReference>
<sequence length="75" mass="8007">MSLSSTVLTGILTSESVNARELPMDSWVFGLIALVIFAALAFVTASYRDVANRHRAKAEAFAARHGADHGEHGGH</sequence>